<organism evidence="1 2">
    <name type="scientific">Stenomitos frigidus AS-A4</name>
    <dbReference type="NCBI Taxonomy" id="2933935"/>
    <lineage>
        <taxon>Bacteria</taxon>
        <taxon>Bacillati</taxon>
        <taxon>Cyanobacteriota</taxon>
        <taxon>Cyanophyceae</taxon>
        <taxon>Leptolyngbyales</taxon>
        <taxon>Leptolyngbyaceae</taxon>
        <taxon>Stenomitos</taxon>
    </lineage>
</organism>
<reference evidence="1 2" key="1">
    <citation type="submission" date="2022-04" db="EMBL/GenBank/DDBJ databases">
        <title>Positive selection, recombination, and allopatry shape intraspecific diversity of widespread and dominant cyanobacteria.</title>
        <authorList>
            <person name="Wei J."/>
            <person name="Shu W."/>
            <person name="Hu C."/>
        </authorList>
    </citation>
    <scope>NUCLEOTIDE SEQUENCE [LARGE SCALE GENOMIC DNA]</scope>
    <source>
        <strain evidence="1 2">AS-A4</strain>
    </source>
</reference>
<name>A0ABV0KU87_9CYAN</name>
<proteinExistence type="predicted"/>
<accession>A0ABV0KU87</accession>
<evidence type="ECO:0000313" key="1">
    <source>
        <dbReference type="EMBL" id="MEP1062813.1"/>
    </source>
</evidence>
<dbReference type="Proteomes" id="UP001476950">
    <property type="component" value="Unassembled WGS sequence"/>
</dbReference>
<sequence>MNQLEIEHRNQVLRTYLEGRNWDGNGEYALKRQLVLMSTQLLPDYPYVIEDEWEVEPGRTDLGRGDLVFTDGAGCFAVVEVKWLDLEITGRTGTTKRTSNRKKRLAVKEQALTYANLYTELALSTFEAVRLIEAFVFTNEYQQPCLLQTKNF</sequence>
<dbReference type="RefSeq" id="WP_190451965.1">
    <property type="nucleotide sequence ID" value="NZ_JAMPLM010000095.1"/>
</dbReference>
<comment type="caution">
    <text evidence="1">The sequence shown here is derived from an EMBL/GenBank/DDBJ whole genome shotgun (WGS) entry which is preliminary data.</text>
</comment>
<dbReference type="EMBL" id="JAMPLM010000095">
    <property type="protein sequence ID" value="MEP1062813.1"/>
    <property type="molecule type" value="Genomic_DNA"/>
</dbReference>
<protein>
    <submittedName>
        <fullName evidence="1">Uncharacterized protein</fullName>
    </submittedName>
</protein>
<keyword evidence="2" id="KW-1185">Reference proteome</keyword>
<gene>
    <name evidence="1" type="ORF">NDI38_31030</name>
</gene>
<evidence type="ECO:0000313" key="2">
    <source>
        <dbReference type="Proteomes" id="UP001476950"/>
    </source>
</evidence>